<dbReference type="KEGG" id="daur:Daura_27930"/>
<evidence type="ECO:0000256" key="1">
    <source>
        <dbReference type="SAM" id="MobiDB-lite"/>
    </source>
</evidence>
<accession>A0A9Q9M9E4</accession>
<organism evidence="2 3">
    <name type="scientific">Dactylosporangium aurantiacum</name>
    <dbReference type="NCBI Taxonomy" id="35754"/>
    <lineage>
        <taxon>Bacteria</taxon>
        <taxon>Bacillati</taxon>
        <taxon>Actinomycetota</taxon>
        <taxon>Actinomycetes</taxon>
        <taxon>Micromonosporales</taxon>
        <taxon>Micromonosporaceae</taxon>
        <taxon>Dactylosporangium</taxon>
    </lineage>
</organism>
<dbReference type="AlphaFoldDB" id="A0A9Q9M9E4"/>
<keyword evidence="3" id="KW-1185">Reference proteome</keyword>
<reference evidence="2" key="1">
    <citation type="submission" date="2021-04" db="EMBL/GenBank/DDBJ databases">
        <title>Dactylosporangium aurantiacum NRRL B-8018 full assembly.</title>
        <authorList>
            <person name="Hartkoorn R.C."/>
            <person name="Beaudoing E."/>
            <person name="Hot D."/>
        </authorList>
    </citation>
    <scope>NUCLEOTIDE SEQUENCE</scope>
    <source>
        <strain evidence="2">NRRL B-8018</strain>
    </source>
</reference>
<dbReference type="RefSeq" id="WP_156089635.1">
    <property type="nucleotide sequence ID" value="NZ_CP073767.1"/>
</dbReference>
<protein>
    <submittedName>
        <fullName evidence="2">Uncharacterized protein</fullName>
    </submittedName>
</protein>
<gene>
    <name evidence="2" type="ORF">Daura_27930</name>
</gene>
<name>A0A9Q9M9E4_9ACTN</name>
<evidence type="ECO:0000313" key="2">
    <source>
        <dbReference type="EMBL" id="UWZ50648.1"/>
    </source>
</evidence>
<dbReference type="Proteomes" id="UP001058003">
    <property type="component" value="Chromosome"/>
</dbReference>
<evidence type="ECO:0000313" key="3">
    <source>
        <dbReference type="Proteomes" id="UP001058003"/>
    </source>
</evidence>
<proteinExistence type="predicted"/>
<sequence length="45" mass="4391">MLTAGDAMPAADRNSPDPDPDPGTGTRMIGVGGPGVRALPGGSTR</sequence>
<feature type="region of interest" description="Disordered" evidence="1">
    <location>
        <begin position="1"/>
        <end position="45"/>
    </location>
</feature>
<dbReference type="EMBL" id="CP073767">
    <property type="protein sequence ID" value="UWZ50648.1"/>
    <property type="molecule type" value="Genomic_DNA"/>
</dbReference>